<keyword evidence="3" id="KW-0067">ATP-binding</keyword>
<dbReference type="InterPro" id="IPR009080">
    <property type="entry name" value="tRNAsynth_Ia_anticodon-bd"/>
</dbReference>
<reference evidence="5" key="1">
    <citation type="submission" date="2024-05" db="EMBL/GenBank/DDBJ databases">
        <title>30 novel species of actinomycetes from the DSMZ collection.</title>
        <authorList>
            <person name="Nouioui I."/>
        </authorList>
    </citation>
    <scope>NUCLEOTIDE SEQUENCE</scope>
    <source>
        <strain evidence="5">DSM 41527</strain>
    </source>
</reference>
<name>A0ABU2T877_9ACTN</name>
<sequence length="49" mass="5472">DSLVRLVLEQRQAARSRKDYATADAIRDQLQQSGLAIEDTPSGPRWAFA</sequence>
<dbReference type="Proteomes" id="UP001180551">
    <property type="component" value="Unassembled WGS sequence"/>
</dbReference>
<organism evidence="5 6">
    <name type="scientific">Streptomyces mooreae</name>
    <dbReference type="NCBI Taxonomy" id="3075523"/>
    <lineage>
        <taxon>Bacteria</taxon>
        <taxon>Bacillati</taxon>
        <taxon>Actinomycetota</taxon>
        <taxon>Actinomycetes</taxon>
        <taxon>Kitasatosporales</taxon>
        <taxon>Streptomycetaceae</taxon>
        <taxon>Streptomyces</taxon>
    </lineage>
</organism>
<comment type="caution">
    <text evidence="5">The sequence shown here is derived from an EMBL/GenBank/DDBJ whole genome shotgun (WGS) entry which is preliminary data.</text>
</comment>
<protein>
    <submittedName>
        <fullName evidence="5">Cysteine--tRNA ligase</fullName>
    </submittedName>
</protein>
<proteinExistence type="predicted"/>
<evidence type="ECO:0000313" key="5">
    <source>
        <dbReference type="EMBL" id="MDT0456735.1"/>
    </source>
</evidence>
<dbReference type="GO" id="GO:0016874">
    <property type="term" value="F:ligase activity"/>
    <property type="evidence" value="ECO:0007669"/>
    <property type="project" value="UniProtKB-KW"/>
</dbReference>
<evidence type="ECO:0000256" key="3">
    <source>
        <dbReference type="ARBA" id="ARBA00022840"/>
    </source>
</evidence>
<keyword evidence="6" id="KW-1185">Reference proteome</keyword>
<dbReference type="Gene3D" id="1.20.120.1910">
    <property type="entry name" value="Cysteine-tRNA ligase, C-terminal anti-codon recognition domain"/>
    <property type="match status" value="1"/>
</dbReference>
<evidence type="ECO:0000256" key="2">
    <source>
        <dbReference type="ARBA" id="ARBA00022741"/>
    </source>
</evidence>
<dbReference type="SUPFAM" id="SSF47323">
    <property type="entry name" value="Anticodon-binding domain of a subclass of class I aminoacyl-tRNA synthetases"/>
    <property type="match status" value="1"/>
</dbReference>
<feature type="domain" description="Cysteinyl-tRNA ligase anticodon binding" evidence="4">
    <location>
        <begin position="7"/>
        <end position="45"/>
    </location>
</feature>
<gene>
    <name evidence="5" type="ORF">RM550_13475</name>
</gene>
<keyword evidence="1 5" id="KW-0436">Ligase</keyword>
<evidence type="ECO:0000259" key="4">
    <source>
        <dbReference type="Pfam" id="PF23493"/>
    </source>
</evidence>
<dbReference type="InterPro" id="IPR056411">
    <property type="entry name" value="CysS_C"/>
</dbReference>
<evidence type="ECO:0000313" key="6">
    <source>
        <dbReference type="Proteomes" id="UP001180551"/>
    </source>
</evidence>
<dbReference type="Pfam" id="PF23493">
    <property type="entry name" value="CysS_C"/>
    <property type="match status" value="1"/>
</dbReference>
<evidence type="ECO:0000256" key="1">
    <source>
        <dbReference type="ARBA" id="ARBA00022598"/>
    </source>
</evidence>
<accession>A0ABU2T877</accession>
<keyword evidence="2" id="KW-0547">Nucleotide-binding</keyword>
<feature type="non-terminal residue" evidence="5">
    <location>
        <position position="1"/>
    </location>
</feature>
<dbReference type="EMBL" id="JAVRFE010000015">
    <property type="protein sequence ID" value="MDT0456735.1"/>
    <property type="molecule type" value="Genomic_DNA"/>
</dbReference>